<evidence type="ECO:0000259" key="5">
    <source>
        <dbReference type="Pfam" id="PF07992"/>
    </source>
</evidence>
<evidence type="ECO:0000259" key="6">
    <source>
        <dbReference type="Pfam" id="PF18267"/>
    </source>
</evidence>
<evidence type="ECO:0000313" key="7">
    <source>
        <dbReference type="EMBL" id="HGK24525.1"/>
    </source>
</evidence>
<proteinExistence type="inferred from homology"/>
<dbReference type="EMBL" id="DTDV01000023">
    <property type="protein sequence ID" value="HGK24525.1"/>
    <property type="molecule type" value="Genomic_DNA"/>
</dbReference>
<dbReference type="Gene3D" id="3.50.50.60">
    <property type="entry name" value="FAD/NAD(P)-binding domain"/>
    <property type="match status" value="2"/>
</dbReference>
<accession>A0A7C3PQR0</accession>
<feature type="domain" description="FAD/NAD(P)-binding" evidence="5">
    <location>
        <begin position="3"/>
        <end position="279"/>
    </location>
</feature>
<sequence length="393" mass="44158">MLYLIVGNGISGINTAEVIRERDKEGKVIIITKEKYPYYSRPQLIEFLAGNIDLDKLPFYSEDYYKERNIEVHYGETALKIETKGKILKTDKNEYTFDKLIIATGAVPSKPNIENINTEGVFTLRNIDDALNIISYIKGKEKVILLGCGLLGLETGRALSQRGLKIIGLEFFPRLLPRQLDDEGAKILQNIIEKKFSFEFYLGVKAQRVIGDGKFEGIELEDGRKIMGDVLIISAGIIPDIDLAKNSGLETNKGIIVNNFMETSAKDIYAVGDCAEHDGRIYGIIPACIEQSEVVGRNVTFDRVEYKGTLPFNSLKVTGVDLTSIGDIDAKEGCEVFVKKDEELGFYRKIIFREDIIVGAILLGNKRSYVNKILNLIKKREKVLNKEELINED</sequence>
<dbReference type="SUPFAM" id="SSF51905">
    <property type="entry name" value="FAD/NAD(P)-binding domain"/>
    <property type="match status" value="2"/>
</dbReference>
<dbReference type="PANTHER" id="PTHR43429">
    <property type="entry name" value="PYRIDINE NUCLEOTIDE-DISULFIDE OXIDOREDUCTASE DOMAIN-CONTAINING"/>
    <property type="match status" value="1"/>
</dbReference>
<dbReference type="Pfam" id="PF18267">
    <property type="entry name" value="Rubredoxin_C"/>
    <property type="match status" value="1"/>
</dbReference>
<feature type="domain" description="NADH-rubredoxin oxidoreductase C-terminal" evidence="6">
    <location>
        <begin position="311"/>
        <end position="380"/>
    </location>
</feature>
<dbReference type="Pfam" id="PF07992">
    <property type="entry name" value="Pyr_redox_2"/>
    <property type="match status" value="1"/>
</dbReference>
<dbReference type="AlphaFoldDB" id="A0A7C3PQR0"/>
<dbReference type="PANTHER" id="PTHR43429:SF3">
    <property type="entry name" value="NITRITE REDUCTASE [NAD(P)H]"/>
    <property type="match status" value="1"/>
</dbReference>
<evidence type="ECO:0000256" key="3">
    <source>
        <dbReference type="ARBA" id="ARBA00022630"/>
    </source>
</evidence>
<dbReference type="PRINTS" id="PR00411">
    <property type="entry name" value="PNDRDTASEI"/>
</dbReference>
<comment type="similarity">
    <text evidence="2">Belongs to the FAD-dependent oxidoreductase family.</text>
</comment>
<reference evidence="7" key="1">
    <citation type="journal article" date="2020" name="mSystems">
        <title>Genome- and Community-Level Interaction Insights into Carbon Utilization and Element Cycling Functions of Hydrothermarchaeota in Hydrothermal Sediment.</title>
        <authorList>
            <person name="Zhou Z."/>
            <person name="Liu Y."/>
            <person name="Xu W."/>
            <person name="Pan J."/>
            <person name="Luo Z.H."/>
            <person name="Li M."/>
        </authorList>
    </citation>
    <scope>NUCLEOTIDE SEQUENCE [LARGE SCALE GENOMIC DNA]</scope>
    <source>
        <strain evidence="7">SpSt-70</strain>
    </source>
</reference>
<keyword evidence="3" id="KW-0285">Flavoprotein</keyword>
<dbReference type="InterPro" id="IPR036188">
    <property type="entry name" value="FAD/NAD-bd_sf"/>
</dbReference>
<dbReference type="Gene3D" id="3.30.390.30">
    <property type="match status" value="1"/>
</dbReference>
<dbReference type="InterPro" id="IPR016156">
    <property type="entry name" value="FAD/NAD-linked_Rdtase_dimer_sf"/>
</dbReference>
<organism evidence="7">
    <name type="scientific">Dictyoglomus thermophilum</name>
    <dbReference type="NCBI Taxonomy" id="14"/>
    <lineage>
        <taxon>Bacteria</taxon>
        <taxon>Pseudomonadati</taxon>
        <taxon>Dictyoglomota</taxon>
        <taxon>Dictyoglomia</taxon>
        <taxon>Dictyoglomales</taxon>
        <taxon>Dictyoglomaceae</taxon>
        <taxon>Dictyoglomus</taxon>
    </lineage>
</organism>
<name>A0A7C3PQR0_DICTH</name>
<evidence type="ECO:0000256" key="2">
    <source>
        <dbReference type="ARBA" id="ARBA00006442"/>
    </source>
</evidence>
<keyword evidence="4" id="KW-0274">FAD</keyword>
<dbReference type="InterPro" id="IPR041575">
    <property type="entry name" value="Rubredoxin_C"/>
</dbReference>
<gene>
    <name evidence="7" type="ORF">ENU78_08920</name>
</gene>
<evidence type="ECO:0000256" key="1">
    <source>
        <dbReference type="ARBA" id="ARBA00001974"/>
    </source>
</evidence>
<evidence type="ECO:0000256" key="4">
    <source>
        <dbReference type="ARBA" id="ARBA00022827"/>
    </source>
</evidence>
<dbReference type="GO" id="GO:0016491">
    <property type="term" value="F:oxidoreductase activity"/>
    <property type="evidence" value="ECO:0007669"/>
    <property type="project" value="InterPro"/>
</dbReference>
<dbReference type="InterPro" id="IPR023753">
    <property type="entry name" value="FAD/NAD-binding_dom"/>
</dbReference>
<dbReference type="InterPro" id="IPR050260">
    <property type="entry name" value="FAD-bd_OxRdtase"/>
</dbReference>
<comment type="caution">
    <text evidence="7">The sequence shown here is derived from an EMBL/GenBank/DDBJ whole genome shotgun (WGS) entry which is preliminary data.</text>
</comment>
<comment type="cofactor">
    <cofactor evidence="1">
        <name>FAD</name>
        <dbReference type="ChEBI" id="CHEBI:57692"/>
    </cofactor>
</comment>
<protein>
    <submittedName>
        <fullName evidence="7">NAD(P)/FAD-dependent oxidoreductase</fullName>
    </submittedName>
</protein>
<dbReference type="PRINTS" id="PR00368">
    <property type="entry name" value="FADPNR"/>
</dbReference>